<reference evidence="1 2" key="1">
    <citation type="submission" date="2019-04" db="EMBL/GenBank/DDBJ databases">
        <authorList>
            <person name="Feng G."/>
            <person name="Zhang J."/>
            <person name="Zhu H."/>
        </authorList>
    </citation>
    <scope>NUCLEOTIDE SEQUENCE [LARGE SCALE GENOMIC DNA]</scope>
    <source>
        <strain evidence="1 2">9PBR-1</strain>
    </source>
</reference>
<dbReference type="GO" id="GO:0033104">
    <property type="term" value="C:type VI protein secretion system complex"/>
    <property type="evidence" value="ECO:0007669"/>
    <property type="project" value="InterPro"/>
</dbReference>
<dbReference type="Proteomes" id="UP000298471">
    <property type="component" value="Unassembled WGS sequence"/>
</dbReference>
<proteinExistence type="predicted"/>
<comment type="caution">
    <text evidence="1">The sequence shown here is derived from an EMBL/GenBank/DDBJ whole genome shotgun (WGS) entry which is preliminary data.</text>
</comment>
<dbReference type="InterPro" id="IPR041408">
    <property type="entry name" value="Hcp_Tssd"/>
</dbReference>
<sequence length="414" mass="44810">MASFYAELHLEGVVIPMLQCSYSFQQTTDARGRVSARVRQGPLQLLLDVPDNGADLLLSWAATPFKAMAGQVIFYDDSLGSLPRETIQFAAGQCVHYEETFRTSDAESGAYTCQLTITAPEFELLAGGPAAPALAAAISAAKMPGLAAVPSLALAAAAAVASPAAAKAFVAEYTLAEFAKTIKGAEHMQPPEVIEQIYDLFNAASAASAPGKPSAPHWKAVEDLVCSSHYVDPSDGQSKPLNGHWPPANGGYQRRMVQLKKGDVFDRYQGDMIDQKPDPTNPANKVPLEVGDEFPVTFIGTFLSPMGTAGTPTVPQSFESRALDRAEAKYPLAYTAEVLNDVPVDLVEGELAEVIPWYGQPGGGTQMRLLFKDDTWRRQEWKQMQDQRFLKVNLKSSPSGEYEVLPNNRAKKLK</sequence>
<organism evidence="1 2">
    <name type="scientific">Hymenobacter metallicola</name>
    <dbReference type="NCBI Taxonomy" id="2563114"/>
    <lineage>
        <taxon>Bacteria</taxon>
        <taxon>Pseudomonadati</taxon>
        <taxon>Bacteroidota</taxon>
        <taxon>Cytophagia</taxon>
        <taxon>Cytophagales</taxon>
        <taxon>Hymenobacteraceae</taxon>
        <taxon>Hymenobacter</taxon>
    </lineage>
</organism>
<dbReference type="EMBL" id="SRMB01000001">
    <property type="protein sequence ID" value="TGE27904.1"/>
    <property type="molecule type" value="Genomic_DNA"/>
</dbReference>
<dbReference type="AlphaFoldDB" id="A0A4Z0QDZ4"/>
<dbReference type="Pfam" id="PF17642">
    <property type="entry name" value="TssD"/>
    <property type="match status" value="1"/>
</dbReference>
<protein>
    <submittedName>
        <fullName evidence="1">DUF4237 domain-containing protein</fullName>
    </submittedName>
</protein>
<evidence type="ECO:0000313" key="2">
    <source>
        <dbReference type="Proteomes" id="UP000298471"/>
    </source>
</evidence>
<dbReference type="OrthoDB" id="866375at2"/>
<gene>
    <name evidence="1" type="ORF">E5K02_00110</name>
</gene>
<evidence type="ECO:0000313" key="1">
    <source>
        <dbReference type="EMBL" id="TGE27904.1"/>
    </source>
</evidence>
<accession>A0A4Z0QDZ4</accession>
<keyword evidence="2" id="KW-1185">Reference proteome</keyword>
<dbReference type="RefSeq" id="WP_135391278.1">
    <property type="nucleotide sequence ID" value="NZ_SRMB01000001.1"/>
</dbReference>
<name>A0A4Z0QDZ4_9BACT</name>